<dbReference type="InterPro" id="IPR002701">
    <property type="entry name" value="CM_II_prokaryot"/>
</dbReference>
<name>A0AAQ3L794_9BACT</name>
<dbReference type="SMART" id="SM00830">
    <property type="entry name" value="CM_2"/>
    <property type="match status" value="1"/>
</dbReference>
<keyword evidence="3 5" id="KW-0732">Signal</keyword>
<dbReference type="EMBL" id="CP136920">
    <property type="protein sequence ID" value="WOO39277.1"/>
    <property type="molecule type" value="Genomic_DNA"/>
</dbReference>
<keyword evidence="8" id="KW-1185">Reference proteome</keyword>
<evidence type="ECO:0000256" key="3">
    <source>
        <dbReference type="ARBA" id="ARBA00022729"/>
    </source>
</evidence>
<dbReference type="InterPro" id="IPR036979">
    <property type="entry name" value="CM_dom_sf"/>
</dbReference>
<evidence type="ECO:0000256" key="5">
    <source>
        <dbReference type="SAM" id="SignalP"/>
    </source>
</evidence>
<accession>A0AAQ3L794</accession>
<gene>
    <name evidence="7" type="primary">aroQ</name>
    <name evidence="7" type="ORF">RZN69_11695</name>
</gene>
<evidence type="ECO:0000259" key="6">
    <source>
        <dbReference type="PROSITE" id="PS51168"/>
    </source>
</evidence>
<protein>
    <recommendedName>
        <fullName evidence="2">chorismate mutase</fullName>
        <ecNumber evidence="2">5.4.99.5</ecNumber>
    </recommendedName>
</protein>
<feature type="chain" id="PRO_5042946470" description="chorismate mutase" evidence="5">
    <location>
        <begin position="18"/>
        <end position="179"/>
    </location>
</feature>
<dbReference type="Proteomes" id="UP001304300">
    <property type="component" value="Chromosome"/>
</dbReference>
<evidence type="ECO:0000313" key="7">
    <source>
        <dbReference type="EMBL" id="WOO39277.1"/>
    </source>
</evidence>
<evidence type="ECO:0000256" key="2">
    <source>
        <dbReference type="ARBA" id="ARBA00012404"/>
    </source>
</evidence>
<dbReference type="KEGG" id="puo:RZN69_11695"/>
<dbReference type="PROSITE" id="PS51168">
    <property type="entry name" value="CHORISMATE_MUT_2"/>
    <property type="match status" value="1"/>
</dbReference>
<dbReference type="InterPro" id="IPR051331">
    <property type="entry name" value="Chorismate_mutase-related"/>
</dbReference>
<dbReference type="NCBIfam" id="TIGR01806">
    <property type="entry name" value="CM_mono2"/>
    <property type="match status" value="1"/>
</dbReference>
<proteinExistence type="predicted"/>
<feature type="domain" description="Chorismate mutase" evidence="6">
    <location>
        <begin position="4"/>
        <end position="97"/>
    </location>
</feature>
<sequence>MKFVALIFLVVAFMVHADAEETAIALFKTIGERLSYMPDVALYKAKHGLPIEDLAREKIVIEKAKTSAYEAGLDPEYIEDFFVAQISVAKAIQFRCRADLLSQPSAELPKDLNNEIRPHLIRLGDQIIQEIVVHIEKHGSFDRIQFTDFDELIDGKYVTDSDKKLLFEALLKIKKTSES</sequence>
<dbReference type="PANTHER" id="PTHR38041">
    <property type="entry name" value="CHORISMATE MUTASE"/>
    <property type="match status" value="1"/>
</dbReference>
<reference evidence="7 8" key="1">
    <citation type="submission" date="2023-10" db="EMBL/GenBank/DDBJ databases">
        <title>Rubellicoccus peritrichatus gen. nov., sp. nov., isolated from an algae of coral reef tank.</title>
        <authorList>
            <person name="Luo J."/>
        </authorList>
    </citation>
    <scope>NUCLEOTIDE SEQUENCE [LARGE SCALE GENOMIC DNA]</scope>
    <source>
        <strain evidence="7 8">CR14</strain>
    </source>
</reference>
<feature type="signal peptide" evidence="5">
    <location>
        <begin position="1"/>
        <end position="17"/>
    </location>
</feature>
<evidence type="ECO:0000256" key="4">
    <source>
        <dbReference type="ARBA" id="ARBA00023235"/>
    </source>
</evidence>
<evidence type="ECO:0000313" key="8">
    <source>
        <dbReference type="Proteomes" id="UP001304300"/>
    </source>
</evidence>
<dbReference type="GO" id="GO:0009697">
    <property type="term" value="P:salicylic acid biosynthetic process"/>
    <property type="evidence" value="ECO:0007669"/>
    <property type="project" value="TreeGrafter"/>
</dbReference>
<dbReference type="PANTHER" id="PTHR38041:SF2">
    <property type="entry name" value="SECRETED CHORISMATE MUTASE"/>
    <property type="match status" value="1"/>
</dbReference>
<dbReference type="InterPro" id="IPR008240">
    <property type="entry name" value="Chorismate_mutase_periplasmic"/>
</dbReference>
<organism evidence="7 8">
    <name type="scientific">Rubellicoccus peritrichatus</name>
    <dbReference type="NCBI Taxonomy" id="3080537"/>
    <lineage>
        <taxon>Bacteria</taxon>
        <taxon>Pseudomonadati</taxon>
        <taxon>Verrucomicrobiota</taxon>
        <taxon>Opitutia</taxon>
        <taxon>Puniceicoccales</taxon>
        <taxon>Cerasicoccaceae</taxon>
        <taxon>Rubellicoccus</taxon>
    </lineage>
</organism>
<evidence type="ECO:0000256" key="1">
    <source>
        <dbReference type="ARBA" id="ARBA00004817"/>
    </source>
</evidence>
<dbReference type="GO" id="GO:0046417">
    <property type="term" value="P:chorismate metabolic process"/>
    <property type="evidence" value="ECO:0007669"/>
    <property type="project" value="InterPro"/>
</dbReference>
<dbReference type="AlphaFoldDB" id="A0AAQ3L794"/>
<comment type="pathway">
    <text evidence="1">Metabolic intermediate biosynthesis; prephenate biosynthesis; prephenate from chorismate: step 1/1.</text>
</comment>
<dbReference type="InterPro" id="IPR036263">
    <property type="entry name" value="Chorismate_II_sf"/>
</dbReference>
<dbReference type="Gene3D" id="1.20.59.10">
    <property type="entry name" value="Chorismate mutase"/>
    <property type="match status" value="1"/>
</dbReference>
<dbReference type="GO" id="GO:0004106">
    <property type="term" value="F:chorismate mutase activity"/>
    <property type="evidence" value="ECO:0007669"/>
    <property type="project" value="UniProtKB-EC"/>
</dbReference>
<keyword evidence="4 7" id="KW-0413">Isomerase</keyword>
<dbReference type="EC" id="5.4.99.5" evidence="2"/>
<dbReference type="RefSeq" id="WP_317831112.1">
    <property type="nucleotide sequence ID" value="NZ_CP136920.1"/>
</dbReference>
<dbReference type="Pfam" id="PF01817">
    <property type="entry name" value="CM_2"/>
    <property type="match status" value="1"/>
</dbReference>
<dbReference type="SUPFAM" id="SSF48600">
    <property type="entry name" value="Chorismate mutase II"/>
    <property type="match status" value="1"/>
</dbReference>